<dbReference type="VEuPathDB" id="FungiDB:BO80DRAFT_465526"/>
<proteinExistence type="inferred from homology"/>
<accession>A0A395GYC6</accession>
<dbReference type="InterPro" id="IPR012475">
    <property type="entry name" value="Fungal_lectin"/>
</dbReference>
<comment type="similarity">
    <text evidence="1">Belongs to the fungal fucose-specific lectin family.</text>
</comment>
<dbReference type="RefSeq" id="XP_025574402.1">
    <property type="nucleotide sequence ID" value="XM_025722725.1"/>
</dbReference>
<evidence type="ECO:0000313" key="6">
    <source>
        <dbReference type="Proteomes" id="UP000249402"/>
    </source>
</evidence>
<dbReference type="Proteomes" id="UP000249402">
    <property type="component" value="Unassembled WGS sequence"/>
</dbReference>
<evidence type="ECO:0000256" key="2">
    <source>
        <dbReference type="ARBA" id="ARBA00015560"/>
    </source>
</evidence>
<name>A0A395GYC6_9EURO</name>
<dbReference type="OrthoDB" id="4391545at2759"/>
<reference evidence="5 6" key="1">
    <citation type="submission" date="2018-02" db="EMBL/GenBank/DDBJ databases">
        <title>The genomes of Aspergillus section Nigri reveals drivers in fungal speciation.</title>
        <authorList>
            <consortium name="DOE Joint Genome Institute"/>
            <person name="Vesth T.C."/>
            <person name="Nybo J."/>
            <person name="Theobald S."/>
            <person name="Brandl J."/>
            <person name="Frisvad J.C."/>
            <person name="Nielsen K.F."/>
            <person name="Lyhne E.K."/>
            <person name="Kogle M.E."/>
            <person name="Kuo A."/>
            <person name="Riley R."/>
            <person name="Clum A."/>
            <person name="Nolan M."/>
            <person name="Lipzen A."/>
            <person name="Salamov A."/>
            <person name="Henrissat B."/>
            <person name="Wiebenga A."/>
            <person name="De vries R.P."/>
            <person name="Grigoriev I.V."/>
            <person name="Mortensen U.H."/>
            <person name="Andersen M.R."/>
            <person name="Baker S.E."/>
        </authorList>
    </citation>
    <scope>NUCLEOTIDE SEQUENCE [LARGE SCALE GENOMIC DNA]</scope>
    <source>
        <strain evidence="5 6">CBS 121593</strain>
    </source>
</reference>
<organism evidence="5 6">
    <name type="scientific">Aspergillus ibericus CBS 121593</name>
    <dbReference type="NCBI Taxonomy" id="1448316"/>
    <lineage>
        <taxon>Eukaryota</taxon>
        <taxon>Fungi</taxon>
        <taxon>Dikarya</taxon>
        <taxon>Ascomycota</taxon>
        <taxon>Pezizomycotina</taxon>
        <taxon>Eurotiomycetes</taxon>
        <taxon>Eurotiomycetidae</taxon>
        <taxon>Eurotiales</taxon>
        <taxon>Aspergillaceae</taxon>
        <taxon>Aspergillus</taxon>
        <taxon>Aspergillus subgen. Circumdati</taxon>
    </lineage>
</organism>
<dbReference type="Gene3D" id="2.120.10.70">
    <property type="entry name" value="Fucose-specific lectin"/>
    <property type="match status" value="1"/>
</dbReference>
<keyword evidence="6" id="KW-1185">Reference proteome</keyword>
<gene>
    <name evidence="5" type="ORF">BO80DRAFT_465526</name>
</gene>
<evidence type="ECO:0000313" key="5">
    <source>
        <dbReference type="EMBL" id="RAL00075.1"/>
    </source>
</evidence>
<dbReference type="Pfam" id="PF07938">
    <property type="entry name" value="Fungal_lectin"/>
    <property type="match status" value="1"/>
</dbReference>
<evidence type="ECO:0000256" key="4">
    <source>
        <dbReference type="SAM" id="MobiDB-lite"/>
    </source>
</evidence>
<dbReference type="SUPFAM" id="SSF89372">
    <property type="entry name" value="Fucose-specific lectin"/>
    <property type="match status" value="1"/>
</dbReference>
<keyword evidence="3" id="KW-0430">Lectin</keyword>
<evidence type="ECO:0000256" key="3">
    <source>
        <dbReference type="ARBA" id="ARBA00022734"/>
    </source>
</evidence>
<dbReference type="GeneID" id="37227590"/>
<evidence type="ECO:0000256" key="1">
    <source>
        <dbReference type="ARBA" id="ARBA00009042"/>
    </source>
</evidence>
<sequence>MMTASDPPENTIAQVSVPEEGKTYYLCQSGEDLTEEEHSDDSSGIESPVGSARAGTNATYLVRKDAQREIYCLDEENYLQAYAFDEDSWEWQPGTLDGLRILVASNTHLAAISTEDGFDRVFFQLPEGQLGMIARRDGQGWQKSSLPPTTPADGASLFALGVEDGVRLFYSHKDCSIHQLAWDGRDWADSEVPQTGGILQKSHIFAQQQGSGINIQFCDEDARVYVLKDGNLSRLGFVFQGRLKKDKDAQSDRWPQELESSVKWKGLK</sequence>
<protein>
    <recommendedName>
        <fullName evidence="2">Fucose-specific lectin</fullName>
    </recommendedName>
</protein>
<dbReference type="GO" id="GO:0030246">
    <property type="term" value="F:carbohydrate binding"/>
    <property type="evidence" value="ECO:0007669"/>
    <property type="project" value="UniProtKB-KW"/>
</dbReference>
<dbReference type="AlphaFoldDB" id="A0A395GYC6"/>
<feature type="region of interest" description="Disordered" evidence="4">
    <location>
        <begin position="27"/>
        <end position="52"/>
    </location>
</feature>
<dbReference type="EMBL" id="KZ824442">
    <property type="protein sequence ID" value="RAL00075.1"/>
    <property type="molecule type" value="Genomic_DNA"/>
</dbReference>